<dbReference type="SUPFAM" id="SSF46785">
    <property type="entry name" value="Winged helix' DNA-binding domain"/>
    <property type="match status" value="1"/>
</dbReference>
<dbReference type="InterPro" id="IPR036390">
    <property type="entry name" value="WH_DNA-bd_sf"/>
</dbReference>
<dbReference type="Pfam" id="PF01614">
    <property type="entry name" value="IclR_C"/>
    <property type="match status" value="1"/>
</dbReference>
<dbReference type="GeneID" id="93202457"/>
<dbReference type="KEGG" id="bbh:BN112_2722"/>
<name>A0A0C6P971_BORBO</name>
<dbReference type="GO" id="GO:0003677">
    <property type="term" value="F:DNA binding"/>
    <property type="evidence" value="ECO:0007669"/>
    <property type="project" value="UniProtKB-KW"/>
</dbReference>
<dbReference type="PANTHER" id="PTHR30136:SF39">
    <property type="entry name" value="TRANSCRIPTIONAL REGULATORY PROTEIN"/>
    <property type="match status" value="1"/>
</dbReference>
<dbReference type="AlphaFoldDB" id="A0A0C6P971"/>
<dbReference type="Gene3D" id="1.10.10.10">
    <property type="entry name" value="Winged helix-like DNA-binding domain superfamily/Winged helix DNA-binding domain"/>
    <property type="match status" value="1"/>
</dbReference>
<dbReference type="InterPro" id="IPR029016">
    <property type="entry name" value="GAF-like_dom_sf"/>
</dbReference>
<dbReference type="RefSeq" id="WP_003808119.1">
    <property type="nucleotide sequence ID" value="NC_019382.1"/>
</dbReference>
<feature type="domain" description="IclR-ED" evidence="5">
    <location>
        <begin position="81"/>
        <end position="236"/>
    </location>
</feature>
<dbReference type="InterPro" id="IPR036388">
    <property type="entry name" value="WH-like_DNA-bd_sf"/>
</dbReference>
<dbReference type="InterPro" id="IPR005471">
    <property type="entry name" value="Tscrpt_reg_IclR_N"/>
</dbReference>
<dbReference type="PROSITE" id="PS51078">
    <property type="entry name" value="ICLR_ED"/>
    <property type="match status" value="1"/>
</dbReference>
<dbReference type="SUPFAM" id="SSF55781">
    <property type="entry name" value="GAF domain-like"/>
    <property type="match status" value="1"/>
</dbReference>
<evidence type="ECO:0000256" key="1">
    <source>
        <dbReference type="ARBA" id="ARBA00023015"/>
    </source>
</evidence>
<dbReference type="GO" id="GO:0045892">
    <property type="term" value="P:negative regulation of DNA-templated transcription"/>
    <property type="evidence" value="ECO:0007669"/>
    <property type="project" value="TreeGrafter"/>
</dbReference>
<dbReference type="Pfam" id="PF09339">
    <property type="entry name" value="HTH_IclR"/>
    <property type="match status" value="1"/>
</dbReference>
<evidence type="ECO:0000259" key="5">
    <source>
        <dbReference type="PROSITE" id="PS51078"/>
    </source>
</evidence>
<evidence type="ECO:0000256" key="3">
    <source>
        <dbReference type="ARBA" id="ARBA00023163"/>
    </source>
</evidence>
<protein>
    <submittedName>
        <fullName evidence="6">Putative transcriptional regulator</fullName>
    </submittedName>
</protein>
<sequence length="236" mass="25391">MPRYPVRPADHAQSAEGGVTAVDRALTLLTAFRVTDQTLSLSELSERASLVPSTVLRLLASLMHFGFVLRRPDGRYALGPAAARLNRVYAASFNLQDVVLPALQELVGQTRESASFHVRQGAHRLVLYRVSSPQPLSDQSHAGDLLPLDRGTGGHVLMAFSDTPGEFYEALRLRGYMASPVSDRSPELAGISAPVFDAQGMLAGALTLTMPVHRYKDAHIPVLREAAARLSAALGA</sequence>
<gene>
    <name evidence="6" type="ORF">BN112_2722</name>
</gene>
<reference evidence="6 7" key="1">
    <citation type="journal article" date="2012" name="BMC Genomics">
        <title>Comparative genomics of the classical Bordetella subspecies: the evolution and exchange of virulence-associated diversity amongst closely related pathogens.</title>
        <authorList>
            <person name="Park J."/>
            <person name="Zhang Y."/>
            <person name="Buboltz A.M."/>
            <person name="Zhang X."/>
            <person name="Schuster S.C."/>
            <person name="Ahuja U."/>
            <person name="Liu M."/>
            <person name="Miller J.F."/>
            <person name="Sebaihia M."/>
            <person name="Bentley S.D."/>
            <person name="Parkhill J."/>
            <person name="Harvill E.T."/>
        </authorList>
    </citation>
    <scope>NUCLEOTIDE SEQUENCE [LARGE SCALE GENOMIC DNA]</scope>
    <source>
        <strain evidence="6 7">253</strain>
    </source>
</reference>
<accession>A0A0C6P971</accession>
<feature type="domain" description="HTH iclR-type" evidence="4">
    <location>
        <begin position="19"/>
        <end position="80"/>
    </location>
</feature>
<keyword evidence="1" id="KW-0805">Transcription regulation</keyword>
<organism evidence="6 7">
    <name type="scientific">Bordetella bronchiseptica 253</name>
    <dbReference type="NCBI Taxonomy" id="568707"/>
    <lineage>
        <taxon>Bacteria</taxon>
        <taxon>Pseudomonadati</taxon>
        <taxon>Pseudomonadota</taxon>
        <taxon>Betaproteobacteria</taxon>
        <taxon>Burkholderiales</taxon>
        <taxon>Alcaligenaceae</taxon>
        <taxon>Bordetella</taxon>
    </lineage>
</organism>
<dbReference type="OrthoDB" id="5422805at2"/>
<evidence type="ECO:0000313" key="6">
    <source>
        <dbReference type="EMBL" id="CCJ54639.1"/>
    </source>
</evidence>
<dbReference type="Proteomes" id="UP000007564">
    <property type="component" value="Chromosome"/>
</dbReference>
<dbReference type="GO" id="GO:0003700">
    <property type="term" value="F:DNA-binding transcription factor activity"/>
    <property type="evidence" value="ECO:0007669"/>
    <property type="project" value="TreeGrafter"/>
</dbReference>
<evidence type="ECO:0000259" key="4">
    <source>
        <dbReference type="PROSITE" id="PS51077"/>
    </source>
</evidence>
<proteinExistence type="predicted"/>
<evidence type="ECO:0000256" key="2">
    <source>
        <dbReference type="ARBA" id="ARBA00023125"/>
    </source>
</evidence>
<dbReference type="PROSITE" id="PS51077">
    <property type="entry name" value="HTH_ICLR"/>
    <property type="match status" value="1"/>
</dbReference>
<keyword evidence="3" id="KW-0804">Transcription</keyword>
<dbReference type="EMBL" id="HE965806">
    <property type="protein sequence ID" value="CCJ54639.1"/>
    <property type="molecule type" value="Genomic_DNA"/>
</dbReference>
<dbReference type="SMART" id="SM00346">
    <property type="entry name" value="HTH_ICLR"/>
    <property type="match status" value="1"/>
</dbReference>
<dbReference type="PANTHER" id="PTHR30136">
    <property type="entry name" value="HELIX-TURN-HELIX TRANSCRIPTIONAL REGULATOR, ICLR FAMILY"/>
    <property type="match status" value="1"/>
</dbReference>
<dbReference type="InterPro" id="IPR014757">
    <property type="entry name" value="Tscrpt_reg_IclR_C"/>
</dbReference>
<keyword evidence="2" id="KW-0238">DNA-binding</keyword>
<dbReference type="HOGENOM" id="CLU_062618_4_1_4"/>
<dbReference type="InterPro" id="IPR050707">
    <property type="entry name" value="HTH_MetabolicPath_Reg"/>
</dbReference>
<dbReference type="Gene3D" id="3.30.450.40">
    <property type="match status" value="2"/>
</dbReference>
<evidence type="ECO:0000313" key="7">
    <source>
        <dbReference type="Proteomes" id="UP000007564"/>
    </source>
</evidence>